<protein>
    <recommendedName>
        <fullName evidence="4">Lipoprotein</fullName>
    </recommendedName>
</protein>
<evidence type="ECO:0008006" key="4">
    <source>
        <dbReference type="Google" id="ProtNLM"/>
    </source>
</evidence>
<feature type="chain" id="PRO_5032472312" description="Lipoprotein" evidence="1">
    <location>
        <begin position="21"/>
        <end position="219"/>
    </location>
</feature>
<accession>A0A853IGB3</accession>
<sequence>MFRLAFVVLALSILSGCVTPIPLNEQVPSVEYVTKDKVLIAVVDERKRVKKGKPKDFVGLAHASFGIPVDWHVKQVLATEKEDKERNLSEFLAHRIVTGLNNKGWTSSALVLDKVPSEDEAKAILAKDQATKLFVLLLKEWYFSINLNWVSSFNFDTDSNVYIYKYKQGNVLEKNFAGRDVIEESAGDSPQNKVLGAYREQLLEILTDKEVQSALTENN</sequence>
<proteinExistence type="predicted"/>
<reference evidence="2 3" key="1">
    <citation type="submission" date="2020-07" db="EMBL/GenBank/DDBJ databases">
        <title>Endozoicomonas sp. nov., isolated from sediment.</title>
        <authorList>
            <person name="Gu T."/>
        </authorList>
    </citation>
    <scope>NUCLEOTIDE SEQUENCE [LARGE SCALE GENOMIC DNA]</scope>
    <source>
        <strain evidence="2 3">SM1973</strain>
    </source>
</reference>
<name>A0A853IGB3_9GAMM</name>
<keyword evidence="3" id="KW-1185">Reference proteome</keyword>
<gene>
    <name evidence="2" type="ORF">H0A36_19385</name>
</gene>
<evidence type="ECO:0000256" key="1">
    <source>
        <dbReference type="SAM" id="SignalP"/>
    </source>
</evidence>
<dbReference type="PROSITE" id="PS51257">
    <property type="entry name" value="PROKAR_LIPOPROTEIN"/>
    <property type="match status" value="1"/>
</dbReference>
<evidence type="ECO:0000313" key="2">
    <source>
        <dbReference type="EMBL" id="NYZ68185.1"/>
    </source>
</evidence>
<feature type="signal peptide" evidence="1">
    <location>
        <begin position="1"/>
        <end position="20"/>
    </location>
</feature>
<dbReference type="EMBL" id="JACCKB010000037">
    <property type="protein sequence ID" value="NYZ68185.1"/>
    <property type="molecule type" value="Genomic_DNA"/>
</dbReference>
<evidence type="ECO:0000313" key="3">
    <source>
        <dbReference type="Proteomes" id="UP000569732"/>
    </source>
</evidence>
<dbReference type="AlphaFoldDB" id="A0A853IGB3"/>
<comment type="caution">
    <text evidence="2">The sequence shown here is derived from an EMBL/GenBank/DDBJ whole genome shotgun (WGS) entry which is preliminary data.</text>
</comment>
<dbReference type="Proteomes" id="UP000569732">
    <property type="component" value="Unassembled WGS sequence"/>
</dbReference>
<dbReference type="RefSeq" id="WP_180570204.1">
    <property type="nucleotide sequence ID" value="NZ_JACCKB010000037.1"/>
</dbReference>
<keyword evidence="1" id="KW-0732">Signal</keyword>
<organism evidence="2 3">
    <name type="scientific">Spartinivicinus marinus</name>
    <dbReference type="NCBI Taxonomy" id="2994442"/>
    <lineage>
        <taxon>Bacteria</taxon>
        <taxon>Pseudomonadati</taxon>
        <taxon>Pseudomonadota</taxon>
        <taxon>Gammaproteobacteria</taxon>
        <taxon>Oceanospirillales</taxon>
        <taxon>Zooshikellaceae</taxon>
        <taxon>Spartinivicinus</taxon>
    </lineage>
</organism>